<reference evidence="1" key="1">
    <citation type="journal article" date="2021" name="Proc. Natl. Acad. Sci. U.S.A.">
        <title>A Catalog of Tens of Thousands of Viruses from Human Metagenomes Reveals Hidden Associations with Chronic Diseases.</title>
        <authorList>
            <person name="Tisza M.J."/>
            <person name="Buck C.B."/>
        </authorList>
    </citation>
    <scope>NUCLEOTIDE SEQUENCE</scope>
    <source>
        <strain evidence="1">Ct3o911</strain>
    </source>
</reference>
<proteinExistence type="predicted"/>
<name>A0A8S5LJ10_9CAUD</name>
<organism evidence="1">
    <name type="scientific">Siphoviridae sp. ct3o911</name>
    <dbReference type="NCBI Taxonomy" id="2827560"/>
    <lineage>
        <taxon>Viruses</taxon>
        <taxon>Duplodnaviria</taxon>
        <taxon>Heunggongvirae</taxon>
        <taxon>Uroviricota</taxon>
        <taxon>Caudoviricetes</taxon>
    </lineage>
</organism>
<sequence length="430" mass="44920">MAWLDYDGLLYFWQKIKSKLDGKVDKVTGKGLSTNDYTTGEKNKLAGLSNYTHPTSSGNKHIPAGGSAGQFLKWSADGTAVWANDNNTTYTTMTGATANADGKEGLAPKPAKGQQGLYLRGDGTWATPTNTTYGDATQSAHGLMTAADKTKLDGIAAGANNYVHPTTAGNKHVPAGGAAGQILGWSADGTAKWVNEKDTTYGTFKGATSSADGGNGLVPGPKMANKDQYLKGDGTWGTPTNTTYNDATQSTHGLMTAADKKKLDGVAAGANNYVHPSYTAKDSGLYKVTVDASGHVSAATAVVKADITALGIPATNTTYSKSTTSADGLMSKEDKTKLDGFAQASTYASKTYVGQQISAAGHIKKSIVETLPEAKDAKDNIIYMVKKVTPDGTNLYDEYMLISGAMEKIGDTKTVIEAITNTEIDTILAS</sequence>
<protein>
    <submittedName>
        <fullName evidence="1">Head fiber protein</fullName>
    </submittedName>
</protein>
<evidence type="ECO:0000313" key="1">
    <source>
        <dbReference type="EMBL" id="DAD70109.1"/>
    </source>
</evidence>
<dbReference type="EMBL" id="BK015861">
    <property type="protein sequence ID" value="DAD70109.1"/>
    <property type="molecule type" value="Genomic_DNA"/>
</dbReference>
<accession>A0A8S5LJ10</accession>